<reference evidence="1" key="1">
    <citation type="journal article" date="2020" name="Stud. Mycol.">
        <title>101 Dothideomycetes genomes: a test case for predicting lifestyles and emergence of pathogens.</title>
        <authorList>
            <person name="Haridas S."/>
            <person name="Albert R."/>
            <person name="Binder M."/>
            <person name="Bloem J."/>
            <person name="Labutti K."/>
            <person name="Salamov A."/>
            <person name="Andreopoulos B."/>
            <person name="Baker S."/>
            <person name="Barry K."/>
            <person name="Bills G."/>
            <person name="Bluhm B."/>
            <person name="Cannon C."/>
            <person name="Castanera R."/>
            <person name="Culley D."/>
            <person name="Daum C."/>
            <person name="Ezra D."/>
            <person name="Gonzalez J."/>
            <person name="Henrissat B."/>
            <person name="Kuo A."/>
            <person name="Liang C."/>
            <person name="Lipzen A."/>
            <person name="Lutzoni F."/>
            <person name="Magnuson J."/>
            <person name="Mondo S."/>
            <person name="Nolan M."/>
            <person name="Ohm R."/>
            <person name="Pangilinan J."/>
            <person name="Park H.-J."/>
            <person name="Ramirez L."/>
            <person name="Alfaro M."/>
            <person name="Sun H."/>
            <person name="Tritt A."/>
            <person name="Yoshinaga Y."/>
            <person name="Zwiers L.-H."/>
            <person name="Turgeon B."/>
            <person name="Goodwin S."/>
            <person name="Spatafora J."/>
            <person name="Crous P."/>
            <person name="Grigoriev I."/>
        </authorList>
    </citation>
    <scope>NUCLEOTIDE SEQUENCE</scope>
    <source>
        <strain evidence="1">CBS 125425</strain>
    </source>
</reference>
<comment type="caution">
    <text evidence="1">The sequence shown here is derived from an EMBL/GenBank/DDBJ whole genome shotgun (WGS) entry which is preliminary data.</text>
</comment>
<sequence length="125" mass="14383">MVQASNQAFYNAYRAALQKVQQRNLDARKDYNERLEMTEKWDSKDSKLKLIMINTVPSAILEIAQSHTYSKGMYDTVCAQFRDQGLTEACLIWGDFFRLRYSDCSSTTAFCEKFHLTLAITMATA</sequence>
<dbReference type="AlphaFoldDB" id="A0A9P4R461"/>
<keyword evidence="2" id="KW-1185">Reference proteome</keyword>
<dbReference type="OrthoDB" id="3768532at2759"/>
<evidence type="ECO:0000313" key="2">
    <source>
        <dbReference type="Proteomes" id="UP000799444"/>
    </source>
</evidence>
<gene>
    <name evidence="1" type="ORF">EJ04DRAFT_159093</name>
</gene>
<dbReference type="Proteomes" id="UP000799444">
    <property type="component" value="Unassembled WGS sequence"/>
</dbReference>
<proteinExistence type="predicted"/>
<dbReference type="EMBL" id="ML996125">
    <property type="protein sequence ID" value="KAF2736384.1"/>
    <property type="molecule type" value="Genomic_DNA"/>
</dbReference>
<name>A0A9P4R461_9PLEO</name>
<evidence type="ECO:0000313" key="1">
    <source>
        <dbReference type="EMBL" id="KAF2736384.1"/>
    </source>
</evidence>
<accession>A0A9P4R461</accession>
<organism evidence="1 2">
    <name type="scientific">Polyplosphaeria fusca</name>
    <dbReference type="NCBI Taxonomy" id="682080"/>
    <lineage>
        <taxon>Eukaryota</taxon>
        <taxon>Fungi</taxon>
        <taxon>Dikarya</taxon>
        <taxon>Ascomycota</taxon>
        <taxon>Pezizomycotina</taxon>
        <taxon>Dothideomycetes</taxon>
        <taxon>Pleosporomycetidae</taxon>
        <taxon>Pleosporales</taxon>
        <taxon>Tetraplosphaeriaceae</taxon>
        <taxon>Polyplosphaeria</taxon>
    </lineage>
</organism>
<protein>
    <submittedName>
        <fullName evidence="1">Uncharacterized protein</fullName>
    </submittedName>
</protein>